<dbReference type="AlphaFoldDB" id="A0A927C0D5"/>
<dbReference type="InterPro" id="IPR013651">
    <property type="entry name" value="ATP-grasp_RimK-type"/>
</dbReference>
<dbReference type="Gene3D" id="3.40.50.20">
    <property type="match status" value="1"/>
</dbReference>
<protein>
    <submittedName>
        <fullName evidence="4">GAK system ATP-grasp enzyme</fullName>
    </submittedName>
</protein>
<evidence type="ECO:0000259" key="3">
    <source>
        <dbReference type="PROSITE" id="PS50975"/>
    </source>
</evidence>
<sequence length="296" mass="31902">MAKPKIGIIGLPGKWSTETLADAIEQRTGFRLIIDMAKVKLDIASGKLLFGQHDLCALDGLIIKKISSKYSPGCLDRLELLRIAEKAGVRIFSRAENVLRLIDRLSCTVTLANAGIPMPDTIVTESPEAALDAVQQYGSAVFKPLFSTKARGMCILDASLKSGELRNAIAEFQQDNPMMYIQRKLALPGQDMGLVFLGGEYMGSYARVPKGDSWNTTIHSGGHYAACSPPQSTIDMAHRAQAAFGLDFTTVDVADTDNGPIVFEVSAFGGFRGAKEGANFDAASAYADYALRELQS</sequence>
<dbReference type="InterPro" id="IPR027592">
    <property type="entry name" value="ATP-grasp_GAK"/>
</dbReference>
<dbReference type="NCBIfam" id="TIGR04356">
    <property type="entry name" value="grasp_GAK"/>
    <property type="match status" value="1"/>
</dbReference>
<reference evidence="4" key="1">
    <citation type="submission" date="2020-09" db="EMBL/GenBank/DDBJ databases">
        <authorList>
            <person name="Yoon J.-W."/>
        </authorList>
    </citation>
    <scope>NUCLEOTIDE SEQUENCE</scope>
    <source>
        <strain evidence="4">KMU-158</strain>
    </source>
</reference>
<name>A0A927C0D5_9GAMM</name>
<dbReference type="PANTHER" id="PTHR21621">
    <property type="entry name" value="RIBOSOMAL PROTEIN S6 MODIFICATION PROTEIN"/>
    <property type="match status" value="1"/>
</dbReference>
<evidence type="ECO:0000313" key="4">
    <source>
        <dbReference type="EMBL" id="MBD2857481.1"/>
    </source>
</evidence>
<dbReference type="Proteomes" id="UP000610558">
    <property type="component" value="Unassembled WGS sequence"/>
</dbReference>
<dbReference type="GO" id="GO:0046872">
    <property type="term" value="F:metal ion binding"/>
    <property type="evidence" value="ECO:0007669"/>
    <property type="project" value="InterPro"/>
</dbReference>
<evidence type="ECO:0000256" key="1">
    <source>
        <dbReference type="ARBA" id="ARBA00023211"/>
    </source>
</evidence>
<evidence type="ECO:0000313" key="5">
    <source>
        <dbReference type="Proteomes" id="UP000610558"/>
    </source>
</evidence>
<comment type="caution">
    <text evidence="4">The sequence shown here is derived from an EMBL/GenBank/DDBJ whole genome shotgun (WGS) entry which is preliminary data.</text>
</comment>
<dbReference type="SUPFAM" id="SSF56059">
    <property type="entry name" value="Glutathione synthetase ATP-binding domain-like"/>
    <property type="match status" value="1"/>
</dbReference>
<dbReference type="PROSITE" id="PS50975">
    <property type="entry name" value="ATP_GRASP"/>
    <property type="match status" value="1"/>
</dbReference>
<keyword evidence="5" id="KW-1185">Reference proteome</keyword>
<organism evidence="4 5">
    <name type="scientific">Spongiibacter pelagi</name>
    <dbReference type="NCBI Taxonomy" id="2760804"/>
    <lineage>
        <taxon>Bacteria</taxon>
        <taxon>Pseudomonadati</taxon>
        <taxon>Pseudomonadota</taxon>
        <taxon>Gammaproteobacteria</taxon>
        <taxon>Cellvibrionales</taxon>
        <taxon>Spongiibacteraceae</taxon>
        <taxon>Spongiibacter</taxon>
    </lineage>
</organism>
<dbReference type="GO" id="GO:0016879">
    <property type="term" value="F:ligase activity, forming carbon-nitrogen bonds"/>
    <property type="evidence" value="ECO:0007669"/>
    <property type="project" value="TreeGrafter"/>
</dbReference>
<dbReference type="InterPro" id="IPR011761">
    <property type="entry name" value="ATP-grasp"/>
</dbReference>
<dbReference type="Gene3D" id="3.30.470.20">
    <property type="entry name" value="ATP-grasp fold, B domain"/>
    <property type="match status" value="1"/>
</dbReference>
<dbReference type="RefSeq" id="WP_190761721.1">
    <property type="nucleotide sequence ID" value="NZ_JACXLD010000001.1"/>
</dbReference>
<dbReference type="Pfam" id="PF08443">
    <property type="entry name" value="RimK"/>
    <property type="match status" value="1"/>
</dbReference>
<dbReference type="GO" id="GO:0005524">
    <property type="term" value="F:ATP binding"/>
    <property type="evidence" value="ECO:0007669"/>
    <property type="project" value="UniProtKB-UniRule"/>
</dbReference>
<dbReference type="PANTHER" id="PTHR21621:SF0">
    <property type="entry name" value="BETA-CITRYLGLUTAMATE SYNTHASE B-RELATED"/>
    <property type="match status" value="1"/>
</dbReference>
<dbReference type="EMBL" id="JACXLD010000001">
    <property type="protein sequence ID" value="MBD2857481.1"/>
    <property type="molecule type" value="Genomic_DNA"/>
</dbReference>
<keyword evidence="2" id="KW-0067">ATP-binding</keyword>
<proteinExistence type="predicted"/>
<feature type="domain" description="ATP-grasp" evidence="3">
    <location>
        <begin position="108"/>
        <end position="291"/>
    </location>
</feature>
<accession>A0A927C0D5</accession>
<gene>
    <name evidence="4" type="ORF">IB286_00580</name>
</gene>
<keyword evidence="1" id="KW-0464">Manganese</keyword>
<dbReference type="GO" id="GO:0005737">
    <property type="term" value="C:cytoplasm"/>
    <property type="evidence" value="ECO:0007669"/>
    <property type="project" value="TreeGrafter"/>
</dbReference>
<keyword evidence="2" id="KW-0547">Nucleotide-binding</keyword>
<evidence type="ECO:0000256" key="2">
    <source>
        <dbReference type="PROSITE-ProRule" id="PRU00409"/>
    </source>
</evidence>